<dbReference type="GeneTree" id="ENSGT00940000171532"/>
<proteinExistence type="predicted"/>
<name>H3B2V2_LATCH</name>
<dbReference type="EMBL" id="AFYH01083931">
    <property type="status" value="NOT_ANNOTATED_CDS"/>
    <property type="molecule type" value="Genomic_DNA"/>
</dbReference>
<keyword evidence="2" id="KW-0272">Extracellular matrix</keyword>
<comment type="subcellular location">
    <subcellularLocation>
        <location evidence="1">Secreted</location>
        <location evidence="1">Extracellular space</location>
        <location evidence="1">Extracellular matrix</location>
    </subcellularLocation>
</comment>
<dbReference type="CDD" id="cd01450">
    <property type="entry name" value="vWFA_subfamily_ECM"/>
    <property type="match status" value="1"/>
</dbReference>
<accession>H3B2V2</accession>
<dbReference type="FunFam" id="3.40.50.410:FF:000021">
    <property type="entry name" value="Collagen, type VI, alpha 3"/>
    <property type="match status" value="1"/>
</dbReference>
<dbReference type="PROSITE" id="PS50279">
    <property type="entry name" value="BPTI_KUNITZ_2"/>
    <property type="match status" value="1"/>
</dbReference>
<dbReference type="Pfam" id="PF00092">
    <property type="entry name" value="VWA"/>
    <property type="match status" value="1"/>
</dbReference>
<evidence type="ECO:0000256" key="4">
    <source>
        <dbReference type="ARBA" id="ARBA00022900"/>
    </source>
</evidence>
<dbReference type="InterPro" id="IPR036465">
    <property type="entry name" value="vWFA_dom_sf"/>
</dbReference>
<dbReference type="CDD" id="cd00063">
    <property type="entry name" value="FN3"/>
    <property type="match status" value="1"/>
</dbReference>
<dbReference type="HOGENOM" id="CLU_458261_0_0_1"/>
<feature type="compositionally biased region" description="Basic and acidic residues" evidence="7">
    <location>
        <begin position="308"/>
        <end position="321"/>
    </location>
</feature>
<dbReference type="EMBL" id="AFYH01083930">
    <property type="status" value="NOT_ANNOTATED_CDS"/>
    <property type="molecule type" value="Genomic_DNA"/>
</dbReference>
<evidence type="ECO:0000256" key="6">
    <source>
        <dbReference type="ARBA" id="ARBA00023157"/>
    </source>
</evidence>
<dbReference type="SUPFAM" id="SSF57362">
    <property type="entry name" value="BPTI-like"/>
    <property type="match status" value="1"/>
</dbReference>
<dbReference type="FunFam" id="4.10.410.10:FF:000020">
    <property type="entry name" value="Collagen, type VI, alpha 3"/>
    <property type="match status" value="1"/>
</dbReference>
<dbReference type="PRINTS" id="PR00759">
    <property type="entry name" value="BASICPTASE"/>
</dbReference>
<feature type="region of interest" description="Disordered" evidence="7">
    <location>
        <begin position="305"/>
        <end position="330"/>
    </location>
</feature>
<protein>
    <recommendedName>
        <fullName evidence="13">Collagen type XXVIII alpha 1 chain</fullName>
    </recommendedName>
</protein>
<dbReference type="SUPFAM" id="SSF49265">
    <property type="entry name" value="Fibronectin type III"/>
    <property type="match status" value="1"/>
</dbReference>
<reference evidence="11" key="2">
    <citation type="submission" date="2025-08" db="UniProtKB">
        <authorList>
            <consortium name="Ensembl"/>
        </authorList>
    </citation>
    <scope>IDENTIFICATION</scope>
</reference>
<evidence type="ECO:0008006" key="13">
    <source>
        <dbReference type="Google" id="ProtNLM"/>
    </source>
</evidence>
<dbReference type="Ensembl" id="ENSLACT00000016336.1">
    <property type="protein sequence ID" value="ENSLACP00000016223.1"/>
    <property type="gene ID" value="ENSLACG00000014292.1"/>
</dbReference>
<dbReference type="PROSITE" id="PS00280">
    <property type="entry name" value="BPTI_KUNITZ_1"/>
    <property type="match status" value="1"/>
</dbReference>
<evidence type="ECO:0000313" key="11">
    <source>
        <dbReference type="Ensembl" id="ENSLACP00000016223.1"/>
    </source>
</evidence>
<dbReference type="Bgee" id="ENSLACG00000014292">
    <property type="expression patterns" value="Expressed in pelvic fin and 6 other cell types or tissues"/>
</dbReference>
<dbReference type="InterPro" id="IPR020901">
    <property type="entry name" value="Prtase_inh_Kunz-CS"/>
</dbReference>
<dbReference type="InterPro" id="IPR003961">
    <property type="entry name" value="FN3_dom"/>
</dbReference>
<dbReference type="InterPro" id="IPR050098">
    <property type="entry name" value="TFPI/VKTCI-like"/>
</dbReference>
<dbReference type="GO" id="GO:0005615">
    <property type="term" value="C:extracellular space"/>
    <property type="evidence" value="ECO:0007669"/>
    <property type="project" value="TreeGrafter"/>
</dbReference>
<dbReference type="PROSITE" id="PS50853">
    <property type="entry name" value="FN3"/>
    <property type="match status" value="1"/>
</dbReference>
<evidence type="ECO:0000256" key="3">
    <source>
        <dbReference type="ARBA" id="ARBA00022690"/>
    </source>
</evidence>
<dbReference type="InterPro" id="IPR036880">
    <property type="entry name" value="Kunitz_BPTI_sf"/>
</dbReference>
<feature type="domain" description="Fibronectin type-III" evidence="10">
    <location>
        <begin position="417"/>
        <end position="511"/>
    </location>
</feature>
<keyword evidence="12" id="KW-1185">Reference proteome</keyword>
<dbReference type="GO" id="GO:0005581">
    <property type="term" value="C:collagen trimer"/>
    <property type="evidence" value="ECO:0007669"/>
    <property type="project" value="UniProtKB-KW"/>
</dbReference>
<dbReference type="GO" id="GO:0004867">
    <property type="term" value="F:serine-type endopeptidase inhibitor activity"/>
    <property type="evidence" value="ECO:0007669"/>
    <property type="project" value="UniProtKB-KW"/>
</dbReference>
<dbReference type="SUPFAM" id="SSF53300">
    <property type="entry name" value="vWA-like"/>
    <property type="match status" value="1"/>
</dbReference>
<dbReference type="AlphaFoldDB" id="H3B2V2"/>
<keyword evidence="3" id="KW-0646">Protease inhibitor</keyword>
<reference evidence="12" key="1">
    <citation type="submission" date="2011-08" db="EMBL/GenBank/DDBJ databases">
        <title>The draft genome of Latimeria chalumnae.</title>
        <authorList>
            <person name="Di Palma F."/>
            <person name="Alfoldi J."/>
            <person name="Johnson J."/>
            <person name="Berlin A."/>
            <person name="Gnerre S."/>
            <person name="Jaffe D."/>
            <person name="MacCallum I."/>
            <person name="Young S."/>
            <person name="Walker B.J."/>
            <person name="Lander E."/>
            <person name="Lindblad-Toh K."/>
        </authorList>
    </citation>
    <scope>NUCLEOTIDE SEQUENCE [LARGE SCALE GENOMIC DNA]</scope>
    <source>
        <strain evidence="12">Wild caught</strain>
    </source>
</reference>
<keyword evidence="2" id="KW-0964">Secreted</keyword>
<evidence type="ECO:0000259" key="8">
    <source>
        <dbReference type="PROSITE" id="PS50234"/>
    </source>
</evidence>
<dbReference type="Pfam" id="PF00041">
    <property type="entry name" value="fn3"/>
    <property type="match status" value="1"/>
</dbReference>
<dbReference type="PANTHER" id="PTHR10083:SF328">
    <property type="entry name" value="TISSUE FACTOR PATHWAY INHIBITOR"/>
    <property type="match status" value="1"/>
</dbReference>
<evidence type="ECO:0000259" key="10">
    <source>
        <dbReference type="PROSITE" id="PS50853"/>
    </source>
</evidence>
<reference evidence="11" key="3">
    <citation type="submission" date="2025-09" db="UniProtKB">
        <authorList>
            <consortium name="Ensembl"/>
        </authorList>
    </citation>
    <scope>IDENTIFICATION</scope>
</reference>
<dbReference type="Proteomes" id="UP000008672">
    <property type="component" value="Unassembled WGS sequence"/>
</dbReference>
<dbReference type="Gene3D" id="4.10.410.10">
    <property type="entry name" value="Pancreatic trypsin inhibitor Kunitz domain"/>
    <property type="match status" value="1"/>
</dbReference>
<evidence type="ECO:0000256" key="1">
    <source>
        <dbReference type="ARBA" id="ARBA00004498"/>
    </source>
</evidence>
<dbReference type="Pfam" id="PF00014">
    <property type="entry name" value="Kunitz_BPTI"/>
    <property type="match status" value="1"/>
</dbReference>
<evidence type="ECO:0000259" key="9">
    <source>
        <dbReference type="PROSITE" id="PS50279"/>
    </source>
</evidence>
<evidence type="ECO:0000256" key="7">
    <source>
        <dbReference type="SAM" id="MobiDB-lite"/>
    </source>
</evidence>
<dbReference type="EMBL" id="AFYH01083928">
    <property type="status" value="NOT_ANNOTATED_CDS"/>
    <property type="molecule type" value="Genomic_DNA"/>
</dbReference>
<dbReference type="InterPro" id="IPR013783">
    <property type="entry name" value="Ig-like_fold"/>
</dbReference>
<dbReference type="InterPro" id="IPR036116">
    <property type="entry name" value="FN3_sf"/>
</dbReference>
<dbReference type="Gene3D" id="3.40.50.410">
    <property type="entry name" value="von Willebrand factor, type A domain"/>
    <property type="match status" value="1"/>
</dbReference>
<sequence length="596" mass="67329">ISPDPKASEHHARVAVLQHAPYEYETNSSLPPVKVDFSLTDYSSKEQMQEFLRNKMTQLEGVRAMGRAVEYAVQNIFETAPHPRNFKVLILMTTGENNKEEAERLHRTIVDAKCKGYFFVVIAIGKKVSTKDLSKLASEPNEVFFKNVDKSSQLHNEVLLRFGELMPKFITSENAFYLPTEVRKNCEWFQSDQPDKTPFTHLHKPTPEEGARLSLHFYLPFTIFAPKSAISRMKKKKKGSRPQLHYWFLYQCLSMKYSQWCPCLGITQSQTHCSWSANNSVRAISNCPFQTAFKLQKQHRFFLPSRKGNKENHSSKPEKPTGDPVPPLQFSTVQSLPLPPPLTKISHLALGPPSPALTNGQITTVARCVIKAHSPAVGPSSQVTLSVMIYSSCPHRPKQQVRRKKKIPINVFTLDGGAGGIHALFVTGSSATLRWMNPEPQHSYTYDVTVASVTNHSLILKKNITDTEVLVEGLTNGQQYRVSVKAYLQSQVKAIYKGIFSTNKISQLPPQSMALSRRLKTTAKIKIKIPPLFLITTDRCQLQKEEGLCRNFIVKWYYDAEKNSCTRFWYGGCGGNSNRFNTQDECEKTCVSGTCM</sequence>
<dbReference type="OMA" id="KEADICK"/>
<keyword evidence="6" id="KW-1015">Disulfide bond</keyword>
<dbReference type="CDD" id="cd22629">
    <property type="entry name" value="Kunitz_collagen_alpha3_VI"/>
    <property type="match status" value="1"/>
</dbReference>
<dbReference type="InterPro" id="IPR002035">
    <property type="entry name" value="VWF_A"/>
</dbReference>
<dbReference type="STRING" id="7897.ENSLACP00000016223"/>
<dbReference type="PROSITE" id="PS50234">
    <property type="entry name" value="VWFA"/>
    <property type="match status" value="1"/>
</dbReference>
<evidence type="ECO:0000256" key="5">
    <source>
        <dbReference type="ARBA" id="ARBA00023119"/>
    </source>
</evidence>
<dbReference type="InParanoid" id="H3B2V2"/>
<dbReference type="SMART" id="SM00060">
    <property type="entry name" value="FN3"/>
    <property type="match status" value="1"/>
</dbReference>
<dbReference type="EMBL" id="AFYH01083927">
    <property type="status" value="NOT_ANNOTATED_CDS"/>
    <property type="molecule type" value="Genomic_DNA"/>
</dbReference>
<evidence type="ECO:0000256" key="2">
    <source>
        <dbReference type="ARBA" id="ARBA00022530"/>
    </source>
</evidence>
<dbReference type="Gene3D" id="2.60.40.10">
    <property type="entry name" value="Immunoglobulins"/>
    <property type="match status" value="1"/>
</dbReference>
<dbReference type="PANTHER" id="PTHR10083">
    <property type="entry name" value="KUNITZ-TYPE PROTEASE INHIBITOR-RELATED"/>
    <property type="match status" value="1"/>
</dbReference>
<dbReference type="SMART" id="SM00131">
    <property type="entry name" value="KU"/>
    <property type="match status" value="1"/>
</dbReference>
<feature type="domain" description="BPTI/Kunitz inhibitor" evidence="9">
    <location>
        <begin position="540"/>
        <end position="590"/>
    </location>
</feature>
<organism evidence="11 12">
    <name type="scientific">Latimeria chalumnae</name>
    <name type="common">Coelacanth</name>
    <dbReference type="NCBI Taxonomy" id="7897"/>
    <lineage>
        <taxon>Eukaryota</taxon>
        <taxon>Metazoa</taxon>
        <taxon>Chordata</taxon>
        <taxon>Craniata</taxon>
        <taxon>Vertebrata</taxon>
        <taxon>Euteleostomi</taxon>
        <taxon>Coelacanthiformes</taxon>
        <taxon>Coelacanthidae</taxon>
        <taxon>Latimeria</taxon>
    </lineage>
</organism>
<dbReference type="eggNOG" id="KOG3544">
    <property type="taxonomic scope" value="Eukaryota"/>
</dbReference>
<dbReference type="InterPro" id="IPR002223">
    <property type="entry name" value="Kunitz_BPTI"/>
</dbReference>
<keyword evidence="4" id="KW-0722">Serine protease inhibitor</keyword>
<keyword evidence="5" id="KW-0176">Collagen</keyword>
<feature type="domain" description="VWFA" evidence="8">
    <location>
        <begin position="1"/>
        <end position="162"/>
    </location>
</feature>
<dbReference type="EMBL" id="AFYH01083929">
    <property type="status" value="NOT_ANNOTATED_CDS"/>
    <property type="molecule type" value="Genomic_DNA"/>
</dbReference>
<evidence type="ECO:0000313" key="12">
    <source>
        <dbReference type="Proteomes" id="UP000008672"/>
    </source>
</evidence>